<reference evidence="1" key="1">
    <citation type="submission" date="2020-04" db="EMBL/GenBank/DDBJ databases">
        <authorList>
            <person name="Alioto T."/>
            <person name="Alioto T."/>
            <person name="Gomez Garrido J."/>
        </authorList>
    </citation>
    <scope>NUCLEOTIDE SEQUENCE</scope>
    <source>
        <strain evidence="1">A484AB</strain>
    </source>
</reference>
<comment type="caution">
    <text evidence="1">The sequence shown here is derived from an EMBL/GenBank/DDBJ whole genome shotgun (WGS) entry which is preliminary data.</text>
</comment>
<dbReference type="EMBL" id="CACRXK020000759">
    <property type="protein sequence ID" value="CAB3984594.1"/>
    <property type="molecule type" value="Genomic_DNA"/>
</dbReference>
<evidence type="ECO:0000313" key="1">
    <source>
        <dbReference type="EMBL" id="CAB3984594.1"/>
    </source>
</evidence>
<sequence>MTEKIKGKCRSGCNIEETGCAIQGQRTKGQAYHRAICDDPCPTETVTMPRYRVRLLPTGWSCCDVP</sequence>
<name>A0A7D9DFK6_PARCT</name>
<gene>
    <name evidence="1" type="ORF">PACLA_8A082549</name>
</gene>
<keyword evidence="2" id="KW-1185">Reference proteome</keyword>
<accession>A0A7D9DFK6</accession>
<evidence type="ECO:0000313" key="2">
    <source>
        <dbReference type="Proteomes" id="UP001152795"/>
    </source>
</evidence>
<dbReference type="Proteomes" id="UP001152795">
    <property type="component" value="Unassembled WGS sequence"/>
</dbReference>
<protein>
    <submittedName>
        <fullName evidence="1">Uncharacterized protein</fullName>
    </submittedName>
</protein>
<organism evidence="1 2">
    <name type="scientific">Paramuricea clavata</name>
    <name type="common">Red gorgonian</name>
    <name type="synonym">Violescent sea-whip</name>
    <dbReference type="NCBI Taxonomy" id="317549"/>
    <lineage>
        <taxon>Eukaryota</taxon>
        <taxon>Metazoa</taxon>
        <taxon>Cnidaria</taxon>
        <taxon>Anthozoa</taxon>
        <taxon>Octocorallia</taxon>
        <taxon>Malacalcyonacea</taxon>
        <taxon>Plexauridae</taxon>
        <taxon>Paramuricea</taxon>
    </lineage>
</organism>
<dbReference type="AlphaFoldDB" id="A0A7D9DFK6"/>
<proteinExistence type="predicted"/>